<name>A0A917W258_9ACTN</name>
<accession>A0A917W258</accession>
<protein>
    <submittedName>
        <fullName evidence="1">Adenylyl-sulfate kinase</fullName>
    </submittedName>
</protein>
<keyword evidence="2" id="KW-1185">Reference proteome</keyword>
<dbReference type="AlphaFoldDB" id="A0A917W258"/>
<reference evidence="1" key="2">
    <citation type="submission" date="2020-09" db="EMBL/GenBank/DDBJ databases">
        <authorList>
            <person name="Sun Q."/>
            <person name="Zhou Y."/>
        </authorList>
    </citation>
    <scope>NUCLEOTIDE SEQUENCE</scope>
    <source>
        <strain evidence="1">CGMCC 4.7306</strain>
    </source>
</reference>
<dbReference type="GO" id="GO:0016301">
    <property type="term" value="F:kinase activity"/>
    <property type="evidence" value="ECO:0007669"/>
    <property type="project" value="UniProtKB-KW"/>
</dbReference>
<sequence>MPFERTVVKPPGFDALDPDLLLKQAPAVSTWQQSAVTRPRLVLVAGLPGTGKTTLARSLAGQIDATYLRVDAIETAIQVARQDTAQVGAKGYFVCHFLSRLNLQLGHDVVVDAVCPVPESRFGWAVTAQEGGGELIVLETSLPDPAEHRRRVEARLPDMPGQRVPDWQWVQSLDWTHWEPERDGDRTVIDTTTREGALDAALAVVGPAGATPGAPA</sequence>
<proteinExistence type="predicted"/>
<dbReference type="Pfam" id="PF13671">
    <property type="entry name" value="AAA_33"/>
    <property type="match status" value="1"/>
</dbReference>
<comment type="caution">
    <text evidence="1">The sequence shown here is derived from an EMBL/GenBank/DDBJ whole genome shotgun (WGS) entry which is preliminary data.</text>
</comment>
<reference evidence="1" key="1">
    <citation type="journal article" date="2014" name="Int. J. Syst. Evol. Microbiol.">
        <title>Complete genome sequence of Corynebacterium casei LMG S-19264T (=DSM 44701T), isolated from a smear-ripened cheese.</title>
        <authorList>
            <consortium name="US DOE Joint Genome Institute (JGI-PGF)"/>
            <person name="Walter F."/>
            <person name="Albersmeier A."/>
            <person name="Kalinowski J."/>
            <person name="Ruckert C."/>
        </authorList>
    </citation>
    <scope>NUCLEOTIDE SEQUENCE</scope>
    <source>
        <strain evidence="1">CGMCC 4.7306</strain>
    </source>
</reference>
<dbReference type="Proteomes" id="UP000613840">
    <property type="component" value="Unassembled WGS sequence"/>
</dbReference>
<dbReference type="PANTHER" id="PTHR37807:SF3">
    <property type="entry name" value="OS07G0160300 PROTEIN"/>
    <property type="match status" value="1"/>
</dbReference>
<evidence type="ECO:0000313" key="2">
    <source>
        <dbReference type="Proteomes" id="UP000613840"/>
    </source>
</evidence>
<gene>
    <name evidence="1" type="ORF">GCM10011575_10380</name>
</gene>
<dbReference type="InterPro" id="IPR027417">
    <property type="entry name" value="P-loop_NTPase"/>
</dbReference>
<dbReference type="SUPFAM" id="SSF52540">
    <property type="entry name" value="P-loop containing nucleoside triphosphate hydrolases"/>
    <property type="match status" value="1"/>
</dbReference>
<keyword evidence="1" id="KW-0418">Kinase</keyword>
<dbReference type="EMBL" id="BMMZ01000002">
    <property type="protein sequence ID" value="GGL53887.1"/>
    <property type="molecule type" value="Genomic_DNA"/>
</dbReference>
<dbReference type="PANTHER" id="PTHR37807">
    <property type="entry name" value="OS07G0160300 PROTEIN"/>
    <property type="match status" value="1"/>
</dbReference>
<evidence type="ECO:0000313" key="1">
    <source>
        <dbReference type="EMBL" id="GGL53887.1"/>
    </source>
</evidence>
<organism evidence="1 2">
    <name type="scientific">Microlunatus endophyticus</name>
    <dbReference type="NCBI Taxonomy" id="1716077"/>
    <lineage>
        <taxon>Bacteria</taxon>
        <taxon>Bacillati</taxon>
        <taxon>Actinomycetota</taxon>
        <taxon>Actinomycetes</taxon>
        <taxon>Propionibacteriales</taxon>
        <taxon>Propionibacteriaceae</taxon>
        <taxon>Microlunatus</taxon>
    </lineage>
</organism>
<keyword evidence="1" id="KW-0808">Transferase</keyword>
<dbReference type="Gene3D" id="3.40.50.300">
    <property type="entry name" value="P-loop containing nucleotide triphosphate hydrolases"/>
    <property type="match status" value="1"/>
</dbReference>